<dbReference type="AlphaFoldDB" id="X0UGB5"/>
<evidence type="ECO:0000256" key="1">
    <source>
        <dbReference type="SAM" id="MobiDB-lite"/>
    </source>
</evidence>
<accession>X0UGB5</accession>
<feature type="compositionally biased region" description="Polar residues" evidence="1">
    <location>
        <begin position="10"/>
        <end position="25"/>
    </location>
</feature>
<evidence type="ECO:0000313" key="2">
    <source>
        <dbReference type="EMBL" id="GAF87535.1"/>
    </source>
</evidence>
<feature type="region of interest" description="Disordered" evidence="1">
    <location>
        <begin position="1"/>
        <end position="26"/>
    </location>
</feature>
<feature type="non-terminal residue" evidence="2">
    <location>
        <position position="87"/>
    </location>
</feature>
<sequence length="87" mass="9952">MPRNRKKQSKISATTADKAAEQQTLPVPRLLSMRETQAITKYSRPSIYRLISKGLFPTPVKLGPAKIAFWENEIRKWVESRVRALNG</sequence>
<dbReference type="Pfam" id="PF05930">
    <property type="entry name" value="Phage_AlpA"/>
    <property type="match status" value="1"/>
</dbReference>
<organism evidence="2">
    <name type="scientific">marine sediment metagenome</name>
    <dbReference type="NCBI Taxonomy" id="412755"/>
    <lineage>
        <taxon>unclassified sequences</taxon>
        <taxon>metagenomes</taxon>
        <taxon>ecological metagenomes</taxon>
    </lineage>
</organism>
<name>X0UGB5_9ZZZZ</name>
<protein>
    <recommendedName>
        <fullName evidence="3">AlpA family transcriptional regulator</fullName>
    </recommendedName>
</protein>
<dbReference type="EMBL" id="BARS01017797">
    <property type="protein sequence ID" value="GAF87535.1"/>
    <property type="molecule type" value="Genomic_DNA"/>
</dbReference>
<comment type="caution">
    <text evidence="2">The sequence shown here is derived from an EMBL/GenBank/DDBJ whole genome shotgun (WGS) entry which is preliminary data.</text>
</comment>
<reference evidence="2" key="1">
    <citation type="journal article" date="2014" name="Front. Microbiol.">
        <title>High frequency of phylogenetically diverse reductive dehalogenase-homologous genes in deep subseafloor sedimentary metagenomes.</title>
        <authorList>
            <person name="Kawai M."/>
            <person name="Futagami T."/>
            <person name="Toyoda A."/>
            <person name="Takaki Y."/>
            <person name="Nishi S."/>
            <person name="Hori S."/>
            <person name="Arai W."/>
            <person name="Tsubouchi T."/>
            <person name="Morono Y."/>
            <person name="Uchiyama I."/>
            <person name="Ito T."/>
            <person name="Fujiyama A."/>
            <person name="Inagaki F."/>
            <person name="Takami H."/>
        </authorList>
    </citation>
    <scope>NUCLEOTIDE SEQUENCE</scope>
    <source>
        <strain evidence="2">Expedition CK06-06</strain>
    </source>
</reference>
<dbReference type="Gene3D" id="1.10.238.160">
    <property type="match status" value="1"/>
</dbReference>
<evidence type="ECO:0008006" key="3">
    <source>
        <dbReference type="Google" id="ProtNLM"/>
    </source>
</evidence>
<dbReference type="InterPro" id="IPR010260">
    <property type="entry name" value="AlpA"/>
</dbReference>
<proteinExistence type="predicted"/>
<gene>
    <name evidence="2" type="ORF">S01H1_29059</name>
</gene>